<feature type="domain" description="AAA+ ATPase" evidence="5">
    <location>
        <begin position="120"/>
        <end position="280"/>
    </location>
</feature>
<dbReference type="SMART" id="SM00382">
    <property type="entry name" value="AAA"/>
    <property type="match status" value="1"/>
</dbReference>
<evidence type="ECO:0000256" key="4">
    <source>
        <dbReference type="SAM" id="MobiDB-lite"/>
    </source>
</evidence>
<gene>
    <name evidence="6" type="ORF">OHK93_006600</name>
</gene>
<evidence type="ECO:0000313" key="7">
    <source>
        <dbReference type="Proteomes" id="UP001161017"/>
    </source>
</evidence>
<dbReference type="EMBL" id="JAPUFD010000005">
    <property type="protein sequence ID" value="MDI1487331.1"/>
    <property type="molecule type" value="Genomic_DNA"/>
</dbReference>
<dbReference type="InterPro" id="IPR003593">
    <property type="entry name" value="AAA+_ATPase"/>
</dbReference>
<feature type="region of interest" description="Disordered" evidence="4">
    <location>
        <begin position="738"/>
        <end position="772"/>
    </location>
</feature>
<comment type="similarity">
    <text evidence="1">Belongs to the AFG1 ATPase family.</text>
</comment>
<dbReference type="InterPro" id="IPR005654">
    <property type="entry name" value="ATPase_AFG1-like"/>
</dbReference>
<dbReference type="AlphaFoldDB" id="A0AA43QLU0"/>
<dbReference type="SUPFAM" id="SSF52540">
    <property type="entry name" value="P-loop containing nucleoside triphosphate hydrolases"/>
    <property type="match status" value="1"/>
</dbReference>
<name>A0AA43QLU0_9LECA</name>
<proteinExistence type="inferred from homology"/>
<dbReference type="GO" id="GO:0016887">
    <property type="term" value="F:ATP hydrolysis activity"/>
    <property type="evidence" value="ECO:0007669"/>
    <property type="project" value="InterPro"/>
</dbReference>
<dbReference type="InterPro" id="IPR027417">
    <property type="entry name" value="P-loop_NTPase"/>
</dbReference>
<feature type="region of interest" description="Disordered" evidence="4">
    <location>
        <begin position="69"/>
        <end position="90"/>
    </location>
</feature>
<dbReference type="PANTHER" id="PTHR12169:SF2">
    <property type="entry name" value="AFG1P"/>
    <property type="match status" value="1"/>
</dbReference>
<dbReference type="Gene3D" id="3.40.50.300">
    <property type="entry name" value="P-loop containing nucleotide triphosphate hydrolases"/>
    <property type="match status" value="1"/>
</dbReference>
<keyword evidence="2" id="KW-0547">Nucleotide-binding</keyword>
<evidence type="ECO:0000259" key="5">
    <source>
        <dbReference type="SMART" id="SM00382"/>
    </source>
</evidence>
<dbReference type="Proteomes" id="UP001161017">
    <property type="component" value="Unassembled WGS sequence"/>
</dbReference>
<dbReference type="GO" id="GO:0005739">
    <property type="term" value="C:mitochondrion"/>
    <property type="evidence" value="ECO:0007669"/>
    <property type="project" value="TreeGrafter"/>
</dbReference>
<dbReference type="GO" id="GO:0005524">
    <property type="term" value="F:ATP binding"/>
    <property type="evidence" value="ECO:0007669"/>
    <property type="project" value="UniProtKB-KW"/>
</dbReference>
<evidence type="ECO:0000256" key="1">
    <source>
        <dbReference type="ARBA" id="ARBA00010322"/>
    </source>
</evidence>
<organism evidence="6 7">
    <name type="scientific">Ramalina farinacea</name>
    <dbReference type="NCBI Taxonomy" id="258253"/>
    <lineage>
        <taxon>Eukaryota</taxon>
        <taxon>Fungi</taxon>
        <taxon>Dikarya</taxon>
        <taxon>Ascomycota</taxon>
        <taxon>Pezizomycotina</taxon>
        <taxon>Lecanoromycetes</taxon>
        <taxon>OSLEUM clade</taxon>
        <taxon>Lecanoromycetidae</taxon>
        <taxon>Lecanorales</taxon>
        <taxon>Lecanorineae</taxon>
        <taxon>Ramalinaceae</taxon>
        <taxon>Ramalina</taxon>
    </lineage>
</organism>
<evidence type="ECO:0000256" key="2">
    <source>
        <dbReference type="ARBA" id="ARBA00022741"/>
    </source>
</evidence>
<reference evidence="6" key="1">
    <citation type="journal article" date="2023" name="Genome Biol. Evol.">
        <title>First Whole Genome Sequence and Flow Cytometry Genome Size Data for the Lichen-Forming Fungus Ramalina farinacea (Ascomycota).</title>
        <authorList>
            <person name="Llewellyn T."/>
            <person name="Mian S."/>
            <person name="Hill R."/>
            <person name="Leitch I.J."/>
            <person name="Gaya E."/>
        </authorList>
    </citation>
    <scope>NUCLEOTIDE SEQUENCE</scope>
    <source>
        <strain evidence="6">LIQ254RAFAR</strain>
    </source>
</reference>
<accession>A0AA43QLU0</accession>
<protein>
    <recommendedName>
        <fullName evidence="5">AAA+ ATPase domain-containing protein</fullName>
    </recommendedName>
</protein>
<evidence type="ECO:0000256" key="3">
    <source>
        <dbReference type="ARBA" id="ARBA00022840"/>
    </source>
</evidence>
<evidence type="ECO:0000313" key="6">
    <source>
        <dbReference type="EMBL" id="MDI1487331.1"/>
    </source>
</evidence>
<sequence>MPALSPSPTSVAITNPLILYRTLVQTKHIEPDPAQHRLAIHLQNLYHRLKDYQPEEDYGHRLRQLQSLAQREPGARQSSSDAPKTTPGILAGWRARQETREATALTRRLTDHESALHLQSPQGLMLHGHVGTGKSLLIDLLADSLPTQKKRRWHFNTFMLETFAKLEALRKNRLRDSSHPHSLSEEHSLLTLARDTISTSPIMFLDEFQMPDRAASKILSNFLTSFFHLGGVLIATSNRMPEELGKASGVEFSTPASGQERLFGRGIGLFGRTQGRRNSDYGSTEVGDSAKFLDVLRARCEVWEMEGSRDWRRREADDMSADAVEDQDISAPLPASGFHGLEEMSAGNVGLGYEQSLHVKSSDSHETMADVKPKKSSNPRQYFVKATNEASPQLIDQELEWLRREHDATGQIDAINGSKESDIDWQAAEFRVYGRKLLVHRCHGGVTKWTFNELLGYPFGPADYLTLASSFHTFILVDVPILTFLQKNEARRFITLLDALYEARCKLLIQAEAGPDDIFFPEAQSLFSKESNGAGTQLSGNEIHSETVSEVYQDQTSPFRPNISSYSPSASFPSYASSTLPTSASQASLARSILANEDSDFGPIYGAGRSRGISDGAPGAGNEIGQQPSPNFAEIGAFTGEDERFAYRRARSRIWEMCGTKWWARQGDWWKPLSAESRPWEGAAASISNSPKVTEPSSMVDQDGAAMFRHGASPFRTIDQPPPKFSWTHAWGMMTWGPKAGKWGQGPAGLTKETRLDQSAQEDESKSGSRDT</sequence>
<keyword evidence="3" id="KW-0067">ATP-binding</keyword>
<keyword evidence="7" id="KW-1185">Reference proteome</keyword>
<comment type="caution">
    <text evidence="6">The sequence shown here is derived from an EMBL/GenBank/DDBJ whole genome shotgun (WGS) entry which is preliminary data.</text>
</comment>
<dbReference type="PANTHER" id="PTHR12169">
    <property type="entry name" value="ATPASE N2B"/>
    <property type="match status" value="1"/>
</dbReference>
<dbReference type="Pfam" id="PF03969">
    <property type="entry name" value="AFG1_ATPase"/>
    <property type="match status" value="2"/>
</dbReference>
<feature type="compositionally biased region" description="Basic and acidic residues" evidence="4">
    <location>
        <begin position="763"/>
        <end position="772"/>
    </location>
</feature>